<proteinExistence type="predicted"/>
<keyword evidence="4" id="KW-1185">Reference proteome</keyword>
<dbReference type="InterPro" id="IPR011010">
    <property type="entry name" value="DNA_brk_join_enz"/>
</dbReference>
<dbReference type="GO" id="GO:0006310">
    <property type="term" value="P:DNA recombination"/>
    <property type="evidence" value="ECO:0007669"/>
    <property type="project" value="UniProtKB-KW"/>
</dbReference>
<reference evidence="3 4" key="2">
    <citation type="submission" date="2018-03" db="EMBL/GenBank/DDBJ databases">
        <title>The ancient ancestry and fast evolution of plastids.</title>
        <authorList>
            <person name="Moore K.R."/>
            <person name="Magnabosco C."/>
            <person name="Momper L."/>
            <person name="Gold D.A."/>
            <person name="Bosak T."/>
            <person name="Fournier G.P."/>
        </authorList>
    </citation>
    <scope>NUCLEOTIDE SEQUENCE [LARGE SCALE GENOMIC DNA]</scope>
    <source>
        <strain evidence="3 4">ULC007</strain>
    </source>
</reference>
<evidence type="ECO:0000313" key="3">
    <source>
        <dbReference type="EMBL" id="PSB19540.1"/>
    </source>
</evidence>
<dbReference type="InterPro" id="IPR013762">
    <property type="entry name" value="Integrase-like_cat_sf"/>
</dbReference>
<organism evidence="3 4">
    <name type="scientific">Phormidesmis priestleyi ULC007</name>
    <dbReference type="NCBI Taxonomy" id="1920490"/>
    <lineage>
        <taxon>Bacteria</taxon>
        <taxon>Bacillati</taxon>
        <taxon>Cyanobacteriota</taxon>
        <taxon>Cyanophyceae</taxon>
        <taxon>Leptolyngbyales</taxon>
        <taxon>Leptolyngbyaceae</taxon>
        <taxon>Phormidesmis</taxon>
    </lineage>
</organism>
<dbReference type="InterPro" id="IPR002104">
    <property type="entry name" value="Integrase_catalytic"/>
</dbReference>
<accession>A0A2T1DGB1</accession>
<dbReference type="OrthoDB" id="421803at2"/>
<feature type="domain" description="Tyr recombinase" evidence="2">
    <location>
        <begin position="215"/>
        <end position="383"/>
    </location>
</feature>
<dbReference type="CDD" id="cd00796">
    <property type="entry name" value="INT_Rci_Hp1_C"/>
    <property type="match status" value="1"/>
</dbReference>
<protein>
    <submittedName>
        <fullName evidence="3">Site-specific integrase</fullName>
    </submittedName>
</protein>
<gene>
    <name evidence="3" type="ORF">C7B65_11530</name>
</gene>
<comment type="caution">
    <text evidence="3">The sequence shown here is derived from an EMBL/GenBank/DDBJ whole genome shotgun (WGS) entry which is preliminary data.</text>
</comment>
<dbReference type="GO" id="GO:0015074">
    <property type="term" value="P:DNA integration"/>
    <property type="evidence" value="ECO:0007669"/>
    <property type="project" value="InterPro"/>
</dbReference>
<dbReference type="Proteomes" id="UP000238634">
    <property type="component" value="Unassembled WGS sequence"/>
</dbReference>
<evidence type="ECO:0000256" key="1">
    <source>
        <dbReference type="ARBA" id="ARBA00023172"/>
    </source>
</evidence>
<keyword evidence="1" id="KW-0233">DNA recombination</keyword>
<dbReference type="PROSITE" id="PS51898">
    <property type="entry name" value="TYR_RECOMBINASE"/>
    <property type="match status" value="1"/>
</dbReference>
<dbReference type="GO" id="GO:0003677">
    <property type="term" value="F:DNA binding"/>
    <property type="evidence" value="ECO:0007669"/>
    <property type="project" value="InterPro"/>
</dbReference>
<evidence type="ECO:0000313" key="4">
    <source>
        <dbReference type="Proteomes" id="UP000238634"/>
    </source>
</evidence>
<dbReference type="EMBL" id="PVWG01000010">
    <property type="protein sequence ID" value="PSB19540.1"/>
    <property type="molecule type" value="Genomic_DNA"/>
</dbReference>
<name>A0A2T1DGB1_9CYAN</name>
<evidence type="ECO:0000259" key="2">
    <source>
        <dbReference type="PROSITE" id="PS51898"/>
    </source>
</evidence>
<sequence length="392" mass="44489">MAEIDVISAKACEAIDGRIAQLNQRLKVAQMGVQIERRGIKLNLRATLPPRPDSLRLRPYQQRLSLGLPATNAGLKQAEQEAKIIAAQLIQNSFDWQSYLTFGGKRLSQMNFLEQLQAFEQDFLAQPNRLIKPGSTKTTWNSAYAPYLKKLAAIAEAQPHLTIVEAIHKTIHSTEINSRSRQVCCTALSALAEFLNLKLPTELKTFWGGYGNSQTKVRQLPTDEEIVAVWQTIPNPAWRFVYGVMATYGLRNHEVFFCDYSALSRDETMIQVLPTTKTGSHEVWAFYPEWIEEFDLKKGGLPTIETDLTKTTLQTVGQRVTAQFRRYSVPFSPYDLRHAWAVRTIHFGLSDTVAARMMGHSVAVHTRTYHQWISRRDQQQAVEAALSRRNKG</sequence>
<dbReference type="RefSeq" id="WP_073072048.1">
    <property type="nucleotide sequence ID" value="NZ_MPPI01000013.1"/>
</dbReference>
<reference evidence="3 4" key="1">
    <citation type="submission" date="2018-02" db="EMBL/GenBank/DDBJ databases">
        <authorList>
            <person name="Cohen D.B."/>
            <person name="Kent A.D."/>
        </authorList>
    </citation>
    <scope>NUCLEOTIDE SEQUENCE [LARGE SCALE GENOMIC DNA]</scope>
    <source>
        <strain evidence="3 4">ULC007</strain>
    </source>
</reference>
<dbReference type="STRING" id="1920490.GCA_001895925_04754"/>
<dbReference type="AlphaFoldDB" id="A0A2T1DGB1"/>
<dbReference type="Gene3D" id="1.10.443.10">
    <property type="entry name" value="Intergrase catalytic core"/>
    <property type="match status" value="1"/>
</dbReference>
<dbReference type="SUPFAM" id="SSF56349">
    <property type="entry name" value="DNA breaking-rejoining enzymes"/>
    <property type="match status" value="1"/>
</dbReference>